<dbReference type="Pfam" id="PF13378">
    <property type="entry name" value="MR_MLE_C"/>
    <property type="match status" value="1"/>
</dbReference>
<name>A0ABU9KYD1_9FLAO</name>
<dbReference type="InterPro" id="IPR036849">
    <property type="entry name" value="Enolase-like_C_sf"/>
</dbReference>
<reference evidence="3 4" key="1">
    <citation type="submission" date="2024-04" db="EMBL/GenBank/DDBJ databases">
        <title>whole genome sequencing of Lutimonas vermicola strain IMCC1616.</title>
        <authorList>
            <person name="Bae S.S."/>
        </authorList>
    </citation>
    <scope>NUCLEOTIDE SEQUENCE [LARGE SCALE GENOMIC DNA]</scope>
    <source>
        <strain evidence="3 4">IMCC1616</strain>
    </source>
</reference>
<dbReference type="PANTHER" id="PTHR48073">
    <property type="entry name" value="O-SUCCINYLBENZOATE SYNTHASE-RELATED"/>
    <property type="match status" value="1"/>
</dbReference>
<keyword evidence="4" id="KW-1185">Reference proteome</keyword>
<dbReference type="PANTHER" id="PTHR48073:SF2">
    <property type="entry name" value="O-SUCCINYLBENZOATE SYNTHASE"/>
    <property type="match status" value="1"/>
</dbReference>
<comment type="caution">
    <text evidence="3">The sequence shown here is derived from an EMBL/GenBank/DDBJ whole genome shotgun (WGS) entry which is preliminary data.</text>
</comment>
<dbReference type="Proteomes" id="UP001474120">
    <property type="component" value="Unassembled WGS sequence"/>
</dbReference>
<keyword evidence="1" id="KW-0479">Metal-binding</keyword>
<dbReference type="Gene3D" id="3.30.390.10">
    <property type="entry name" value="Enolase-like, N-terminal domain"/>
    <property type="match status" value="1"/>
</dbReference>
<dbReference type="SUPFAM" id="SSF54826">
    <property type="entry name" value="Enolase N-terminal domain-like"/>
    <property type="match status" value="1"/>
</dbReference>
<dbReference type="RefSeq" id="WP_342159655.1">
    <property type="nucleotide sequence ID" value="NZ_JBCDNA010000001.1"/>
</dbReference>
<dbReference type="EMBL" id="JBCDNA010000001">
    <property type="protein sequence ID" value="MEL4455197.1"/>
    <property type="molecule type" value="Genomic_DNA"/>
</dbReference>
<evidence type="ECO:0000256" key="1">
    <source>
        <dbReference type="ARBA" id="ARBA00022723"/>
    </source>
</evidence>
<organism evidence="3 4">
    <name type="scientific">Lutimonas vermicola</name>
    <dbReference type="NCBI Taxonomy" id="414288"/>
    <lineage>
        <taxon>Bacteria</taxon>
        <taxon>Pseudomonadati</taxon>
        <taxon>Bacteroidota</taxon>
        <taxon>Flavobacteriia</taxon>
        <taxon>Flavobacteriales</taxon>
        <taxon>Flavobacteriaceae</taxon>
        <taxon>Lutimonas</taxon>
    </lineage>
</organism>
<dbReference type="InterPro" id="IPR029017">
    <property type="entry name" value="Enolase-like_N"/>
</dbReference>
<dbReference type="Gene3D" id="3.20.20.120">
    <property type="entry name" value="Enolase-like C-terminal domain"/>
    <property type="match status" value="1"/>
</dbReference>
<dbReference type="SFLD" id="SFLDG00180">
    <property type="entry name" value="muconate_cycloisomerase"/>
    <property type="match status" value="1"/>
</dbReference>
<sequence length="349" mass="39888">MKAFFRKYLLNFKKPGGTSRGILHQKETYFLIIRSGERMGVGECGLFRGLSVDDRPDYEQKLHWLCDHINDDKDWLYHELYDFPSIQFGMEQAFLSLKAKKMFDLFPSEFSKGRDQISINGLIWMGDISFMKEQIRNKLESGFRTLKMKIGAIDFEAELHILESIRKEYTSEELELRVDANGAFSPEGVMDKLKQLSDFDIHSIEQPIRAGQWESITGLCRTSPVPIALDEELIGVFDTKLKRSLLETIRPQYIILKPSLVGGFQGSKEWIDLCDNLDIGWWVTSALESNIGLNAIAQFTYTLKNPMPQGLGTGGLYSNNIDSPLCIRRGALYLDQELKWAKVSSFLGE</sequence>
<dbReference type="SUPFAM" id="SSF51604">
    <property type="entry name" value="Enolase C-terminal domain-like"/>
    <property type="match status" value="1"/>
</dbReference>
<protein>
    <submittedName>
        <fullName evidence="3">O-succinylbenzoate synthase</fullName>
    </submittedName>
</protein>
<evidence type="ECO:0000259" key="2">
    <source>
        <dbReference type="SMART" id="SM00922"/>
    </source>
</evidence>
<dbReference type="SFLD" id="SFLDS00001">
    <property type="entry name" value="Enolase"/>
    <property type="match status" value="1"/>
</dbReference>
<feature type="domain" description="Mandelate racemase/muconate lactonizing enzyme C-terminal" evidence="2">
    <location>
        <begin position="128"/>
        <end position="226"/>
    </location>
</feature>
<evidence type="ECO:0000313" key="4">
    <source>
        <dbReference type="Proteomes" id="UP001474120"/>
    </source>
</evidence>
<evidence type="ECO:0000313" key="3">
    <source>
        <dbReference type="EMBL" id="MEL4455197.1"/>
    </source>
</evidence>
<accession>A0ABU9KYD1</accession>
<dbReference type="SMART" id="SM00922">
    <property type="entry name" value="MR_MLE"/>
    <property type="match status" value="1"/>
</dbReference>
<dbReference type="InterPro" id="IPR029065">
    <property type="entry name" value="Enolase_C-like"/>
</dbReference>
<dbReference type="SFLD" id="SFLDF00009">
    <property type="entry name" value="o-succinylbenzoate_synthase"/>
    <property type="match status" value="1"/>
</dbReference>
<proteinExistence type="predicted"/>
<gene>
    <name evidence="3" type="ORF">AABB81_04770</name>
</gene>
<dbReference type="InterPro" id="IPR013342">
    <property type="entry name" value="Mandelate_racemase_C"/>
</dbReference>
<dbReference type="CDD" id="cd03320">
    <property type="entry name" value="OSBS"/>
    <property type="match status" value="1"/>
</dbReference>